<dbReference type="InterPro" id="IPR004358">
    <property type="entry name" value="Sig_transdc_His_kin-like_C"/>
</dbReference>
<organism evidence="13 14">
    <name type="scientific">Limnoraphis robusta CS-951</name>
    <dbReference type="NCBI Taxonomy" id="1637645"/>
    <lineage>
        <taxon>Bacteria</taxon>
        <taxon>Bacillati</taxon>
        <taxon>Cyanobacteriota</taxon>
        <taxon>Cyanophyceae</taxon>
        <taxon>Oscillatoriophycideae</taxon>
        <taxon>Oscillatoriales</taxon>
        <taxon>Sirenicapillariaceae</taxon>
        <taxon>Limnoraphis</taxon>
    </lineage>
</organism>
<sequence>MPKPSQSSFRRILLSRILLLSVPVLLVGEYVTYRKARSGLLETARLNLTESAVDMAEYINNWIKFLQSNLILATNSTILQSEQIENYQQFIKQLEQQLPTQVNCLQLVDIQTNEVQASSCGNEAIISTPSNLWVQQKPSNQVLSPANVYIQNKEFKSKIDEETPVSETSAAITPWNNKIQLVFMAPVYITNAETNQLRYVLILESNLPLSSKDRPKSLTGFTVVLDEAGQIIAHPEASKVGVNINQEVDGPRLQNIINSALSGEKDFVHLFFFDQNGNELLAGYNAIPSPISQEKGSQWVILAVTSLDDALSGLKDINSVLFYLTISLIAASIIAALYLSRDLARPLERLRDYALTINSRESPKPVPQNLRIREFIQLGQAISIMVERLQSRASALELATQEAQIANQLKDEFLRVISHELRTPLNGIINSLQFLRDDLCDSPEEEQEYLDMANESALHLYSIVNDILDIALIQEGKFSINPKTVDLVKIIQEVIAIHSLEINQKGLKLKLHIEKPIKVLADSDKLKQVFVNILSNAVKFTKKGSITITADIQPIVHCDLISYESCEEKSQVIITVKDTGIGVALDKQDKLFQPFVVVDGSTTREFDGIGLGLSISQSLMKMMGGSIELYSKGENQGTTVTLSIPVVSSPSDTKLR</sequence>
<proteinExistence type="inferred from homology"/>
<comment type="catalytic activity">
    <reaction evidence="1">
        <text>ATP + protein L-histidine = ADP + protein N-phospho-L-histidine.</text>
        <dbReference type="EC" id="2.7.13.3"/>
    </reaction>
</comment>
<dbReference type="PANTHER" id="PTHR43719:SF28">
    <property type="entry name" value="PEROXIDE STRESS-ACTIVATED HISTIDINE KINASE MAK1-RELATED"/>
    <property type="match status" value="1"/>
</dbReference>
<dbReference type="SMART" id="SM00387">
    <property type="entry name" value="HATPase_c"/>
    <property type="match status" value="1"/>
</dbReference>
<keyword evidence="10" id="KW-0812">Transmembrane</keyword>
<evidence type="ECO:0000313" key="14">
    <source>
        <dbReference type="Proteomes" id="UP000033607"/>
    </source>
</evidence>
<evidence type="ECO:0000259" key="11">
    <source>
        <dbReference type="PROSITE" id="PS50109"/>
    </source>
</evidence>
<name>A0A0F5YDH2_9CYAN</name>
<dbReference type="PANTHER" id="PTHR43719">
    <property type="entry name" value="TWO-COMPONENT HISTIDINE KINASE"/>
    <property type="match status" value="1"/>
</dbReference>
<evidence type="ECO:0000256" key="3">
    <source>
        <dbReference type="ARBA" id="ARBA00006402"/>
    </source>
</evidence>
<feature type="domain" description="HAMP" evidence="12">
    <location>
        <begin position="341"/>
        <end position="394"/>
    </location>
</feature>
<dbReference type="InterPro" id="IPR036097">
    <property type="entry name" value="HisK_dim/P_sf"/>
</dbReference>
<keyword evidence="5" id="KW-0597">Phosphoprotein</keyword>
<accession>A0A0F5YDH2</accession>
<comment type="caution">
    <text evidence="13">The sequence shown here is derived from an EMBL/GenBank/DDBJ whole genome shotgun (WGS) entry which is preliminary data.</text>
</comment>
<feature type="transmembrane region" description="Helical" evidence="10">
    <location>
        <begin position="12"/>
        <end position="33"/>
    </location>
</feature>
<keyword evidence="7 13" id="KW-0418">Kinase</keyword>
<protein>
    <recommendedName>
        <fullName evidence="9">Circadian input-output histidine kinase CikA</fullName>
        <ecNumber evidence="4">2.7.13.3</ecNumber>
    </recommendedName>
</protein>
<evidence type="ECO:0000256" key="6">
    <source>
        <dbReference type="ARBA" id="ARBA00022679"/>
    </source>
</evidence>
<dbReference type="Proteomes" id="UP000033607">
    <property type="component" value="Unassembled WGS sequence"/>
</dbReference>
<feature type="domain" description="Histidine kinase" evidence="11">
    <location>
        <begin position="416"/>
        <end position="648"/>
    </location>
</feature>
<dbReference type="InterPro" id="IPR003594">
    <property type="entry name" value="HATPase_dom"/>
</dbReference>
<dbReference type="InterPro" id="IPR036890">
    <property type="entry name" value="HATPase_C_sf"/>
</dbReference>
<dbReference type="InterPro" id="IPR005467">
    <property type="entry name" value="His_kinase_dom"/>
</dbReference>
<evidence type="ECO:0000256" key="4">
    <source>
        <dbReference type="ARBA" id="ARBA00012438"/>
    </source>
</evidence>
<dbReference type="InterPro" id="IPR003661">
    <property type="entry name" value="HisK_dim/P_dom"/>
</dbReference>
<evidence type="ECO:0000256" key="9">
    <source>
        <dbReference type="ARBA" id="ARBA00074306"/>
    </source>
</evidence>
<dbReference type="PROSITE" id="PS50885">
    <property type="entry name" value="HAMP"/>
    <property type="match status" value="1"/>
</dbReference>
<evidence type="ECO:0000256" key="2">
    <source>
        <dbReference type="ARBA" id="ARBA00004370"/>
    </source>
</evidence>
<dbReference type="SUPFAM" id="SSF47384">
    <property type="entry name" value="Homodimeric domain of signal transducing histidine kinase"/>
    <property type="match status" value="1"/>
</dbReference>
<evidence type="ECO:0000256" key="10">
    <source>
        <dbReference type="SAM" id="Phobius"/>
    </source>
</evidence>
<keyword evidence="8" id="KW-0902">Two-component regulatory system</keyword>
<dbReference type="RefSeq" id="WP_046279782.1">
    <property type="nucleotide sequence ID" value="NZ_LATL02000211.1"/>
</dbReference>
<evidence type="ECO:0000256" key="8">
    <source>
        <dbReference type="ARBA" id="ARBA00023012"/>
    </source>
</evidence>
<dbReference type="InterPro" id="IPR050956">
    <property type="entry name" value="2C_system_His_kinase"/>
</dbReference>
<dbReference type="EMBL" id="LATL02000211">
    <property type="protein sequence ID" value="KKD36926.1"/>
    <property type="molecule type" value="Genomic_DNA"/>
</dbReference>
<dbReference type="Pfam" id="PF00512">
    <property type="entry name" value="HisKA"/>
    <property type="match status" value="1"/>
</dbReference>
<dbReference type="PRINTS" id="PR00344">
    <property type="entry name" value="BCTRLSENSOR"/>
</dbReference>
<keyword evidence="10" id="KW-0472">Membrane</keyword>
<comment type="similarity">
    <text evidence="3">In the N-terminal section; belongs to the phytochrome family.</text>
</comment>
<evidence type="ECO:0000256" key="7">
    <source>
        <dbReference type="ARBA" id="ARBA00022777"/>
    </source>
</evidence>
<dbReference type="CDD" id="cd00082">
    <property type="entry name" value="HisKA"/>
    <property type="match status" value="1"/>
</dbReference>
<dbReference type="EC" id="2.7.13.3" evidence="4"/>
<dbReference type="CDD" id="cd16922">
    <property type="entry name" value="HATPase_EvgS-ArcB-TorS-like"/>
    <property type="match status" value="1"/>
</dbReference>
<dbReference type="Pfam" id="PF02518">
    <property type="entry name" value="HATPase_c"/>
    <property type="match status" value="1"/>
</dbReference>
<dbReference type="AlphaFoldDB" id="A0A0F5YDH2"/>
<keyword evidence="6" id="KW-0808">Transferase</keyword>
<dbReference type="SMART" id="SM00388">
    <property type="entry name" value="HisKA"/>
    <property type="match status" value="1"/>
</dbReference>
<keyword evidence="10" id="KW-1133">Transmembrane helix</keyword>
<dbReference type="Gene3D" id="1.10.287.130">
    <property type="match status" value="1"/>
</dbReference>
<dbReference type="InterPro" id="IPR003660">
    <property type="entry name" value="HAMP_dom"/>
</dbReference>
<dbReference type="Gene3D" id="3.30.450.20">
    <property type="entry name" value="PAS domain"/>
    <property type="match status" value="1"/>
</dbReference>
<dbReference type="SUPFAM" id="SSF55874">
    <property type="entry name" value="ATPase domain of HSP90 chaperone/DNA topoisomerase II/histidine kinase"/>
    <property type="match status" value="1"/>
</dbReference>
<dbReference type="Gene3D" id="3.30.565.10">
    <property type="entry name" value="Histidine kinase-like ATPase, C-terminal domain"/>
    <property type="match status" value="1"/>
</dbReference>
<dbReference type="GO" id="GO:0016020">
    <property type="term" value="C:membrane"/>
    <property type="evidence" value="ECO:0007669"/>
    <property type="project" value="UniProtKB-SubCell"/>
</dbReference>
<evidence type="ECO:0000256" key="1">
    <source>
        <dbReference type="ARBA" id="ARBA00000085"/>
    </source>
</evidence>
<dbReference type="OrthoDB" id="490876at2"/>
<dbReference type="FunFam" id="3.30.565.10:FF:000010">
    <property type="entry name" value="Sensor histidine kinase RcsC"/>
    <property type="match status" value="1"/>
</dbReference>
<dbReference type="PATRIC" id="fig|1637645.4.peg.4173"/>
<evidence type="ECO:0000256" key="5">
    <source>
        <dbReference type="ARBA" id="ARBA00022553"/>
    </source>
</evidence>
<comment type="subcellular location">
    <subcellularLocation>
        <location evidence="2">Membrane</location>
    </subcellularLocation>
</comment>
<evidence type="ECO:0000313" key="13">
    <source>
        <dbReference type="EMBL" id="KKD36926.1"/>
    </source>
</evidence>
<dbReference type="GO" id="GO:0000155">
    <property type="term" value="F:phosphorelay sensor kinase activity"/>
    <property type="evidence" value="ECO:0007669"/>
    <property type="project" value="InterPro"/>
</dbReference>
<gene>
    <name evidence="13" type="ORF">WN50_17090</name>
</gene>
<reference evidence="13 14" key="1">
    <citation type="submission" date="2015-06" db="EMBL/GenBank/DDBJ databases">
        <title>Draft genome assembly of filamentous brackish cyanobacterium Limnoraphis robusta strain CS-951.</title>
        <authorList>
            <person name="Willis A."/>
            <person name="Parks M."/>
            <person name="Burford M.A."/>
        </authorList>
    </citation>
    <scope>NUCLEOTIDE SEQUENCE [LARGE SCALE GENOMIC DNA]</scope>
    <source>
        <strain evidence="13 14">CS-951</strain>
    </source>
</reference>
<evidence type="ECO:0000259" key="12">
    <source>
        <dbReference type="PROSITE" id="PS50885"/>
    </source>
</evidence>
<dbReference type="PROSITE" id="PS50109">
    <property type="entry name" value="HIS_KIN"/>
    <property type="match status" value="1"/>
</dbReference>
<dbReference type="Gene3D" id="6.10.340.10">
    <property type="match status" value="1"/>
</dbReference>